<dbReference type="PRINTS" id="PR00081">
    <property type="entry name" value="GDHRDH"/>
</dbReference>
<dbReference type="GO" id="GO:0048038">
    <property type="term" value="F:quinone binding"/>
    <property type="evidence" value="ECO:0007669"/>
    <property type="project" value="TreeGrafter"/>
</dbReference>
<name>A0A1H0HL53_9ACTN</name>
<reference evidence="3 4" key="1">
    <citation type="submission" date="2016-10" db="EMBL/GenBank/DDBJ databases">
        <authorList>
            <person name="de Groot N.N."/>
        </authorList>
    </citation>
    <scope>NUCLEOTIDE SEQUENCE [LARGE SCALE GENOMIC DNA]</scope>
    <source>
        <strain evidence="4">P4-7,KCTC 19426,CECT 7604</strain>
    </source>
</reference>
<dbReference type="PRINTS" id="PR00080">
    <property type="entry name" value="SDRFAMILY"/>
</dbReference>
<evidence type="ECO:0000256" key="1">
    <source>
        <dbReference type="ARBA" id="ARBA00006484"/>
    </source>
</evidence>
<dbReference type="EMBL" id="LT629710">
    <property type="protein sequence ID" value="SDO19774.1"/>
    <property type="molecule type" value="Genomic_DNA"/>
</dbReference>
<dbReference type="PROSITE" id="PS00061">
    <property type="entry name" value="ADH_SHORT"/>
    <property type="match status" value="1"/>
</dbReference>
<dbReference type="RefSeq" id="WP_090474076.1">
    <property type="nucleotide sequence ID" value="NZ_LT629710.1"/>
</dbReference>
<dbReference type="AlphaFoldDB" id="A0A1H0HL53"/>
<evidence type="ECO:0000313" key="3">
    <source>
        <dbReference type="EMBL" id="SDO19774.1"/>
    </source>
</evidence>
<keyword evidence="2" id="KW-0560">Oxidoreductase</keyword>
<gene>
    <name evidence="3" type="ORF">SAMN04515671_0111</name>
</gene>
<dbReference type="PANTHER" id="PTHR42760:SF122">
    <property type="entry name" value="NAD(P)-BINDING PROTEIN"/>
    <property type="match status" value="1"/>
</dbReference>
<dbReference type="FunFam" id="3.40.50.720:FF:000084">
    <property type="entry name" value="Short-chain dehydrogenase reductase"/>
    <property type="match status" value="1"/>
</dbReference>
<dbReference type="Gene3D" id="3.40.50.720">
    <property type="entry name" value="NAD(P)-binding Rossmann-like Domain"/>
    <property type="match status" value="1"/>
</dbReference>
<dbReference type="InterPro" id="IPR036291">
    <property type="entry name" value="NAD(P)-bd_dom_sf"/>
</dbReference>
<dbReference type="SUPFAM" id="SSF51735">
    <property type="entry name" value="NAD(P)-binding Rossmann-fold domains"/>
    <property type="match status" value="1"/>
</dbReference>
<dbReference type="STRING" id="1090615.SAMN04515671_0111"/>
<keyword evidence="4" id="KW-1185">Reference proteome</keyword>
<dbReference type="GO" id="GO:0006633">
    <property type="term" value="P:fatty acid biosynthetic process"/>
    <property type="evidence" value="ECO:0007669"/>
    <property type="project" value="TreeGrafter"/>
</dbReference>
<dbReference type="GO" id="GO:0016616">
    <property type="term" value="F:oxidoreductase activity, acting on the CH-OH group of donors, NAD or NADP as acceptor"/>
    <property type="evidence" value="ECO:0007669"/>
    <property type="project" value="TreeGrafter"/>
</dbReference>
<dbReference type="Proteomes" id="UP000198741">
    <property type="component" value="Chromosome I"/>
</dbReference>
<dbReference type="InterPro" id="IPR020904">
    <property type="entry name" value="Sc_DH/Rdtase_CS"/>
</dbReference>
<organism evidence="3 4">
    <name type="scientific">Nakamurella panacisegetis</name>
    <dbReference type="NCBI Taxonomy" id="1090615"/>
    <lineage>
        <taxon>Bacteria</taxon>
        <taxon>Bacillati</taxon>
        <taxon>Actinomycetota</taxon>
        <taxon>Actinomycetes</taxon>
        <taxon>Nakamurellales</taxon>
        <taxon>Nakamurellaceae</taxon>
        <taxon>Nakamurella</taxon>
    </lineage>
</organism>
<evidence type="ECO:0000256" key="2">
    <source>
        <dbReference type="ARBA" id="ARBA00023002"/>
    </source>
</evidence>
<comment type="similarity">
    <text evidence="1">Belongs to the short-chain dehydrogenases/reductases (SDR) family.</text>
</comment>
<dbReference type="Pfam" id="PF13561">
    <property type="entry name" value="adh_short_C2"/>
    <property type="match status" value="1"/>
</dbReference>
<dbReference type="InterPro" id="IPR002347">
    <property type="entry name" value="SDR_fam"/>
</dbReference>
<dbReference type="PANTHER" id="PTHR42760">
    <property type="entry name" value="SHORT-CHAIN DEHYDROGENASES/REDUCTASES FAMILY MEMBER"/>
    <property type="match status" value="1"/>
</dbReference>
<accession>A0A1H0HL53</accession>
<evidence type="ECO:0000313" key="4">
    <source>
        <dbReference type="Proteomes" id="UP000198741"/>
    </source>
</evidence>
<sequence length="264" mass="26687">MAGRVSVITGAGSGIGAVIAARAAAAGDLVVVADIDGDAAARVSATIAGSRPVTVDVTVREQVSAMIEQVERAAGPVGLLVNNAAVASDVPFDSLSEQIWRRDIAVSLDGAFHTISAVLPGMIAAGGGAIVNIASVNGLTYVGNEAYSAAKAGLISLTRSIAVRYGRHGIRCNAVAPGTVATPIWEERMAVDPDVITRAAKWYPLGRIGRPEDVAAAVLFLAGDDASWISGVTLPVDGGLLAGRLQMADEIAIAGTPVVPDGDT</sequence>
<proteinExistence type="inferred from homology"/>
<dbReference type="OrthoDB" id="517007at2"/>
<protein>
    <submittedName>
        <fullName evidence="3">NAD(P)-dependent dehydrogenase, short-chain alcohol dehydrogenase family</fullName>
    </submittedName>
</protein>